<keyword evidence="3" id="KW-1185">Reference proteome</keyword>
<organism evidence="2 3">
    <name type="scientific">Perkinsus chesapeaki</name>
    <name type="common">Clam parasite</name>
    <name type="synonym">Perkinsus andrewsi</name>
    <dbReference type="NCBI Taxonomy" id="330153"/>
    <lineage>
        <taxon>Eukaryota</taxon>
        <taxon>Sar</taxon>
        <taxon>Alveolata</taxon>
        <taxon>Perkinsozoa</taxon>
        <taxon>Perkinsea</taxon>
        <taxon>Perkinsida</taxon>
        <taxon>Perkinsidae</taxon>
        <taxon>Perkinsus</taxon>
    </lineage>
</organism>
<feature type="region of interest" description="Disordered" evidence="1">
    <location>
        <begin position="116"/>
        <end position="157"/>
    </location>
</feature>
<evidence type="ECO:0000313" key="2">
    <source>
        <dbReference type="EMBL" id="KAF4669306.1"/>
    </source>
</evidence>
<dbReference type="OrthoDB" id="484695at2759"/>
<evidence type="ECO:0000313" key="3">
    <source>
        <dbReference type="Proteomes" id="UP000591131"/>
    </source>
</evidence>
<feature type="region of interest" description="Disordered" evidence="1">
    <location>
        <begin position="77"/>
        <end position="97"/>
    </location>
</feature>
<dbReference type="AlphaFoldDB" id="A0A7J6MD49"/>
<sequence length="507" mass="57709">MSHDGAIAQSLCYVVPAEVVSPAVKPTVLPRDDAEGRKATLKCLETLNLAKCEDTERRPAEEDSQQDKAVDSFDSLINDSFDQPADHQPHEMNAEERYEDEMMTILCEYEMRARSFAAPSDSSSPPKKKTKHAERDAKSSRATEGDMMSTDEDSISTASKESYVSLTTDEFADRMASLYADNFLKFYKPPEDEVDAQSFMSKGLYRSIGDKVSGTGRSAVRIEKHSELAKVFCNYGAEEHGKRPYPPGVQAKALCLSKIPDGDFTEIFLHDFEERTTETCQVFTFTPLHVSSRLGTAREYSRKEIREAWKASFKKVLSKTNARWQFNQDAGEDFLKFTHLIFGDCNIKLGFFNPQVSALYMDPVKNDKFSIAFFVEAEASPVDVTFARISPIQYGGSSKMYTSENPKLHIDVKRDGRFWRATMYSENVPIKHRGSRRGVMLLHSKPDASHVYRIKSVYDTRGSESMDQMFFYYLFDNAKVQYAMMRYKAKWAILDENELLKSYETTV</sequence>
<protein>
    <submittedName>
        <fullName evidence="2">Uncharacterized protein</fullName>
    </submittedName>
</protein>
<feature type="compositionally biased region" description="Basic and acidic residues" evidence="1">
    <location>
        <begin position="133"/>
        <end position="144"/>
    </location>
</feature>
<proteinExistence type="predicted"/>
<evidence type="ECO:0000256" key="1">
    <source>
        <dbReference type="SAM" id="MobiDB-lite"/>
    </source>
</evidence>
<reference evidence="2 3" key="1">
    <citation type="submission" date="2020-04" db="EMBL/GenBank/DDBJ databases">
        <title>Perkinsus chesapeaki whole genome sequence.</title>
        <authorList>
            <person name="Bogema D.R."/>
        </authorList>
    </citation>
    <scope>NUCLEOTIDE SEQUENCE [LARGE SCALE GENOMIC DNA]</scope>
    <source>
        <strain evidence="2">ATCC PRA-425</strain>
    </source>
</reference>
<accession>A0A7J6MD49</accession>
<comment type="caution">
    <text evidence="2">The sequence shown here is derived from an EMBL/GenBank/DDBJ whole genome shotgun (WGS) entry which is preliminary data.</text>
</comment>
<feature type="compositionally biased region" description="Basic and acidic residues" evidence="1">
    <location>
        <begin position="84"/>
        <end position="96"/>
    </location>
</feature>
<gene>
    <name evidence="2" type="ORF">FOL47_002610</name>
</gene>
<dbReference type="Proteomes" id="UP000591131">
    <property type="component" value="Unassembled WGS sequence"/>
</dbReference>
<dbReference type="EMBL" id="JAAPAO010000173">
    <property type="protein sequence ID" value="KAF4669306.1"/>
    <property type="molecule type" value="Genomic_DNA"/>
</dbReference>
<name>A0A7J6MD49_PERCH</name>